<feature type="transmembrane region" description="Helical" evidence="8">
    <location>
        <begin position="21"/>
        <end position="41"/>
    </location>
</feature>
<evidence type="ECO:0000256" key="6">
    <source>
        <dbReference type="ARBA" id="ARBA00022989"/>
    </source>
</evidence>
<evidence type="ECO:0000256" key="3">
    <source>
        <dbReference type="ARBA" id="ARBA00022670"/>
    </source>
</evidence>
<keyword evidence="4 8" id="KW-0812">Transmembrane</keyword>
<dbReference type="InterPro" id="IPR013426">
    <property type="entry name" value="EpsH-like"/>
</dbReference>
<name>A0A552UIC0_9SPHN</name>
<protein>
    <submittedName>
        <fullName evidence="9">Exosortase</fullName>
        <ecNumber evidence="9">3.4.22.-</ecNumber>
    </submittedName>
</protein>
<feature type="transmembrane region" description="Helical" evidence="8">
    <location>
        <begin position="223"/>
        <end position="249"/>
    </location>
</feature>
<sequence>MATLASSPPAVRWPQVAARHWVLLLGLAGVIIPSILSLGAGPWSEESGVHGPLVVATGIWLVIRRMPQIRALAEPGSLPLALGVLVPAILLYIFGRAYDFISVEIGALLLALLAVAYAYVGPKVLRLMWFPIFYLGFVIPLPGWVLDQVTAPLKLFVSEFVTGGLSLAGYPIARVGVTIYVAQYQLLVEDACAGLNSLISLAAIGLFYVYILRNTNWRYAMLLLALVIPIAILANCVRVTMLVLLTYYYGDAVAQGFLHEFAGMVTFTSALLFLFLVDALLTPVRNWLARPGDEAMT</sequence>
<comment type="caution">
    <text evidence="9">The sequence shown here is derived from an EMBL/GenBank/DDBJ whole genome shotgun (WGS) entry which is preliminary data.</text>
</comment>
<evidence type="ECO:0000313" key="9">
    <source>
        <dbReference type="EMBL" id="TRW17964.1"/>
    </source>
</evidence>
<feature type="transmembrane region" description="Helical" evidence="8">
    <location>
        <begin position="75"/>
        <end position="94"/>
    </location>
</feature>
<dbReference type="GO" id="GO:0006508">
    <property type="term" value="P:proteolysis"/>
    <property type="evidence" value="ECO:0007669"/>
    <property type="project" value="UniProtKB-KW"/>
</dbReference>
<keyword evidence="7 8" id="KW-0472">Membrane</keyword>
<organism evidence="9 10">
    <name type="scientific">Glacieibacterium frigidum</name>
    <dbReference type="NCBI Taxonomy" id="2593303"/>
    <lineage>
        <taxon>Bacteria</taxon>
        <taxon>Pseudomonadati</taxon>
        <taxon>Pseudomonadota</taxon>
        <taxon>Alphaproteobacteria</taxon>
        <taxon>Sphingomonadales</taxon>
        <taxon>Sphingosinicellaceae</taxon>
        <taxon>Glacieibacterium</taxon>
    </lineage>
</organism>
<evidence type="ECO:0000256" key="2">
    <source>
        <dbReference type="ARBA" id="ARBA00022475"/>
    </source>
</evidence>
<dbReference type="EC" id="3.4.22.-" evidence="9"/>
<keyword evidence="2" id="KW-1003">Cell membrane</keyword>
<comment type="subcellular location">
    <subcellularLocation>
        <location evidence="1">Cell membrane</location>
        <topology evidence="1">Multi-pass membrane protein</topology>
    </subcellularLocation>
</comment>
<dbReference type="RefSeq" id="WP_144236658.1">
    <property type="nucleotide sequence ID" value="NZ_VJWA01000001.1"/>
</dbReference>
<gene>
    <name evidence="9" type="primary">xrt</name>
    <name evidence="9" type="ORF">FMM06_07535</name>
</gene>
<dbReference type="OrthoDB" id="9797363at2"/>
<dbReference type="GO" id="GO:0005886">
    <property type="term" value="C:plasma membrane"/>
    <property type="evidence" value="ECO:0007669"/>
    <property type="project" value="UniProtKB-SubCell"/>
</dbReference>
<keyword evidence="3" id="KW-0645">Protease</keyword>
<dbReference type="InterPro" id="IPR026392">
    <property type="entry name" value="Exo/Archaeosortase_dom"/>
</dbReference>
<feature type="transmembrane region" description="Helical" evidence="8">
    <location>
        <begin position="100"/>
        <end position="120"/>
    </location>
</feature>
<feature type="transmembrane region" description="Helical" evidence="8">
    <location>
        <begin position="261"/>
        <end position="281"/>
    </location>
</feature>
<reference evidence="9 10" key="1">
    <citation type="submission" date="2019-07" db="EMBL/GenBank/DDBJ databases">
        <title>Novel species isolated from glacier.</title>
        <authorList>
            <person name="Liu Q."/>
            <person name="Xin Y.-H."/>
        </authorList>
    </citation>
    <scope>NUCLEOTIDE SEQUENCE [LARGE SCALE GENOMIC DNA]</scope>
    <source>
        <strain evidence="9 10">LB1R16</strain>
    </source>
</reference>
<dbReference type="NCBIfam" id="TIGR04178">
    <property type="entry name" value="exo_archaeo"/>
    <property type="match status" value="1"/>
</dbReference>
<dbReference type="EMBL" id="VJWA01000001">
    <property type="protein sequence ID" value="TRW17964.1"/>
    <property type="molecule type" value="Genomic_DNA"/>
</dbReference>
<keyword evidence="10" id="KW-1185">Reference proteome</keyword>
<dbReference type="InterPro" id="IPR019127">
    <property type="entry name" value="Exosortase"/>
</dbReference>
<evidence type="ECO:0000313" key="10">
    <source>
        <dbReference type="Proteomes" id="UP000317894"/>
    </source>
</evidence>
<dbReference type="NCBIfam" id="NF035943">
    <property type="entry name" value="exosort_XrtV"/>
    <property type="match status" value="1"/>
</dbReference>
<keyword evidence="5 9" id="KW-0378">Hydrolase</keyword>
<accession>A0A552UIC0</accession>
<feature type="transmembrane region" description="Helical" evidence="8">
    <location>
        <begin position="127"/>
        <end position="146"/>
    </location>
</feature>
<dbReference type="NCBIfam" id="TIGR02602">
    <property type="entry name" value="8TM_EpsH"/>
    <property type="match status" value="1"/>
</dbReference>
<dbReference type="GO" id="GO:0008233">
    <property type="term" value="F:peptidase activity"/>
    <property type="evidence" value="ECO:0007669"/>
    <property type="project" value="UniProtKB-KW"/>
</dbReference>
<evidence type="ECO:0000256" key="8">
    <source>
        <dbReference type="SAM" id="Phobius"/>
    </source>
</evidence>
<evidence type="ECO:0000256" key="7">
    <source>
        <dbReference type="ARBA" id="ARBA00023136"/>
    </source>
</evidence>
<evidence type="ECO:0000256" key="1">
    <source>
        <dbReference type="ARBA" id="ARBA00004651"/>
    </source>
</evidence>
<dbReference type="Pfam" id="PF09721">
    <property type="entry name" value="Exosortase_EpsH"/>
    <property type="match status" value="1"/>
</dbReference>
<evidence type="ECO:0000256" key="4">
    <source>
        <dbReference type="ARBA" id="ARBA00022692"/>
    </source>
</evidence>
<dbReference type="Proteomes" id="UP000317894">
    <property type="component" value="Unassembled WGS sequence"/>
</dbReference>
<evidence type="ECO:0000256" key="5">
    <source>
        <dbReference type="ARBA" id="ARBA00022801"/>
    </source>
</evidence>
<proteinExistence type="predicted"/>
<keyword evidence="6 8" id="KW-1133">Transmembrane helix</keyword>
<feature type="transmembrane region" description="Helical" evidence="8">
    <location>
        <begin position="193"/>
        <end position="211"/>
    </location>
</feature>
<dbReference type="AlphaFoldDB" id="A0A552UIC0"/>